<feature type="non-terminal residue" evidence="1">
    <location>
        <position position="1"/>
    </location>
</feature>
<gene>
    <name evidence="1" type="ORF">FWILDA_LOCUS14560</name>
</gene>
<comment type="caution">
    <text evidence="1">The sequence shown here is derived from an EMBL/GenBank/DDBJ whole genome shotgun (WGS) entry which is preliminary data.</text>
</comment>
<evidence type="ECO:0000313" key="2">
    <source>
        <dbReference type="Proteomes" id="UP001153678"/>
    </source>
</evidence>
<keyword evidence="2" id="KW-1185">Reference proteome</keyword>
<sequence>VRLLKLWKRLGWTLETLRKTHKVRLLKSWKRLGFRLLKPWKRLGRTLETLEKTCKFIGGSDSRNLKKALEIEFILNIK</sequence>
<evidence type="ECO:0000313" key="1">
    <source>
        <dbReference type="EMBL" id="CAI2190407.1"/>
    </source>
</evidence>
<dbReference type="Proteomes" id="UP001153678">
    <property type="component" value="Unassembled WGS sequence"/>
</dbReference>
<protein>
    <submittedName>
        <fullName evidence="1">18463_t:CDS:1</fullName>
    </submittedName>
</protein>
<dbReference type="EMBL" id="CAMKVN010006540">
    <property type="protein sequence ID" value="CAI2190407.1"/>
    <property type="molecule type" value="Genomic_DNA"/>
</dbReference>
<proteinExistence type="predicted"/>
<reference evidence="1" key="1">
    <citation type="submission" date="2022-08" db="EMBL/GenBank/DDBJ databases">
        <authorList>
            <person name="Kallberg Y."/>
            <person name="Tangrot J."/>
            <person name="Rosling A."/>
        </authorList>
    </citation>
    <scope>NUCLEOTIDE SEQUENCE</scope>
    <source>
        <strain evidence="1">Wild A</strain>
    </source>
</reference>
<accession>A0A9W4T0P5</accession>
<name>A0A9W4T0P5_9GLOM</name>
<dbReference type="AlphaFoldDB" id="A0A9W4T0P5"/>
<organism evidence="1 2">
    <name type="scientific">Funneliformis geosporum</name>
    <dbReference type="NCBI Taxonomy" id="1117311"/>
    <lineage>
        <taxon>Eukaryota</taxon>
        <taxon>Fungi</taxon>
        <taxon>Fungi incertae sedis</taxon>
        <taxon>Mucoromycota</taxon>
        <taxon>Glomeromycotina</taxon>
        <taxon>Glomeromycetes</taxon>
        <taxon>Glomerales</taxon>
        <taxon>Glomeraceae</taxon>
        <taxon>Funneliformis</taxon>
    </lineage>
</organism>